<dbReference type="AlphaFoldDB" id="S3C130"/>
<evidence type="ECO:0000313" key="2">
    <source>
        <dbReference type="EMBL" id="EPE05421.1"/>
    </source>
</evidence>
<sequence length="498" mass="56610">MASSSQQENMENWLPYKIEDLPLACDIMAYNDEELSRYLISVNNTIMVQDTDNLTAEFIQRLRDFHNPERRPEAAPKLDLALLTEKLSKPLFRPHPRRLHSPESCTEQEPDPEIGMLYAIQEEERCYDWIVLFGGRPLYDGDLIEDVVRDPAAYKDLLLPMKTLEPETDELRWDVFYLQYEGLSAYINERHKYRYSPNALASHNESAAKRRAQVGLTQSFTFLPVPAQQNRLTFWAEYLDKELLRYSEPQRLTYWGELLPKETLRYREKRQLDQFLAERELPRARYINWIIDQFPLIEQEMAENAAFHREPSPGSVAVPPHWITAKPDGSNDAYISNSALMSMLLADDRKKRRLALDTAAAAKATTSLTVDDTDARVIAEPHAPRGREARGGELGRSDKEAKATTLLSQTTASSLRRSARIAAVQVTKSGVKVQAPRRLRTTQLIATQTDVSSKRSARTSKAKASAKTASTKTASKLISESKQPKSVGGRTSSKRKRA</sequence>
<reference evidence="2 3" key="1">
    <citation type="journal article" date="2013" name="BMC Genomics">
        <title>The genome and transcriptome of the pine saprophyte Ophiostoma piceae, and a comparison with the bark beetle-associated pine pathogen Grosmannia clavigera.</title>
        <authorList>
            <person name="Haridas S."/>
            <person name="Wang Y."/>
            <person name="Lim L."/>
            <person name="Massoumi Alamouti S."/>
            <person name="Jackman S."/>
            <person name="Docking R."/>
            <person name="Robertson G."/>
            <person name="Birol I."/>
            <person name="Bohlmann J."/>
            <person name="Breuil C."/>
        </authorList>
    </citation>
    <scope>NUCLEOTIDE SEQUENCE [LARGE SCALE GENOMIC DNA]</scope>
    <source>
        <strain evidence="2 3">UAMH 11346</strain>
    </source>
</reference>
<organism evidence="2 3">
    <name type="scientific">Ophiostoma piceae (strain UAMH 11346)</name>
    <name type="common">Sap stain fungus</name>
    <dbReference type="NCBI Taxonomy" id="1262450"/>
    <lineage>
        <taxon>Eukaryota</taxon>
        <taxon>Fungi</taxon>
        <taxon>Dikarya</taxon>
        <taxon>Ascomycota</taxon>
        <taxon>Pezizomycotina</taxon>
        <taxon>Sordariomycetes</taxon>
        <taxon>Sordariomycetidae</taxon>
        <taxon>Ophiostomatales</taxon>
        <taxon>Ophiostomataceae</taxon>
        <taxon>Ophiostoma</taxon>
    </lineage>
</organism>
<feature type="compositionally biased region" description="Low complexity" evidence="1">
    <location>
        <begin position="462"/>
        <end position="476"/>
    </location>
</feature>
<dbReference type="VEuPathDB" id="FungiDB:F503_02160"/>
<keyword evidence="3" id="KW-1185">Reference proteome</keyword>
<dbReference type="OrthoDB" id="5419928at2759"/>
<evidence type="ECO:0000313" key="3">
    <source>
        <dbReference type="Proteomes" id="UP000016923"/>
    </source>
</evidence>
<feature type="region of interest" description="Disordered" evidence="1">
    <location>
        <begin position="380"/>
        <end position="401"/>
    </location>
</feature>
<dbReference type="HOGENOM" id="CLU_547572_0_0_1"/>
<dbReference type="EMBL" id="KE148156">
    <property type="protein sequence ID" value="EPE05421.1"/>
    <property type="molecule type" value="Genomic_DNA"/>
</dbReference>
<feature type="region of interest" description="Disordered" evidence="1">
    <location>
        <begin position="446"/>
        <end position="498"/>
    </location>
</feature>
<proteinExistence type="predicted"/>
<dbReference type="STRING" id="1262450.S3C130"/>
<protein>
    <submittedName>
        <fullName evidence="2">Uncharacterized protein</fullName>
    </submittedName>
</protein>
<evidence type="ECO:0000256" key="1">
    <source>
        <dbReference type="SAM" id="MobiDB-lite"/>
    </source>
</evidence>
<accession>S3C130</accession>
<dbReference type="Proteomes" id="UP000016923">
    <property type="component" value="Unassembled WGS sequence"/>
</dbReference>
<name>S3C130_OPHP1</name>
<gene>
    <name evidence="2" type="ORF">F503_02160</name>
</gene>